<dbReference type="AlphaFoldDB" id="A0A5B7ILU7"/>
<evidence type="ECO:0000313" key="2">
    <source>
        <dbReference type="Proteomes" id="UP000324222"/>
    </source>
</evidence>
<comment type="caution">
    <text evidence="1">The sequence shown here is derived from an EMBL/GenBank/DDBJ whole genome shotgun (WGS) entry which is preliminary data.</text>
</comment>
<organism evidence="1 2">
    <name type="scientific">Portunus trituberculatus</name>
    <name type="common">Swimming crab</name>
    <name type="synonym">Neptunus trituberculatus</name>
    <dbReference type="NCBI Taxonomy" id="210409"/>
    <lineage>
        <taxon>Eukaryota</taxon>
        <taxon>Metazoa</taxon>
        <taxon>Ecdysozoa</taxon>
        <taxon>Arthropoda</taxon>
        <taxon>Crustacea</taxon>
        <taxon>Multicrustacea</taxon>
        <taxon>Malacostraca</taxon>
        <taxon>Eumalacostraca</taxon>
        <taxon>Eucarida</taxon>
        <taxon>Decapoda</taxon>
        <taxon>Pleocyemata</taxon>
        <taxon>Brachyura</taxon>
        <taxon>Eubrachyura</taxon>
        <taxon>Portunoidea</taxon>
        <taxon>Portunidae</taxon>
        <taxon>Portuninae</taxon>
        <taxon>Portunus</taxon>
    </lineage>
</organism>
<keyword evidence="2" id="KW-1185">Reference proteome</keyword>
<reference evidence="1 2" key="1">
    <citation type="submission" date="2019-05" db="EMBL/GenBank/DDBJ databases">
        <title>Another draft genome of Portunus trituberculatus and its Hox gene families provides insights of decapod evolution.</title>
        <authorList>
            <person name="Jeong J.-H."/>
            <person name="Song I."/>
            <person name="Kim S."/>
            <person name="Choi T."/>
            <person name="Kim D."/>
            <person name="Ryu S."/>
            <person name="Kim W."/>
        </authorList>
    </citation>
    <scope>NUCLEOTIDE SEQUENCE [LARGE SCALE GENOMIC DNA]</scope>
    <source>
        <tissue evidence="1">Muscle</tissue>
    </source>
</reference>
<protein>
    <submittedName>
        <fullName evidence="1">Uncharacterized protein</fullName>
    </submittedName>
</protein>
<dbReference type="Proteomes" id="UP000324222">
    <property type="component" value="Unassembled WGS sequence"/>
</dbReference>
<dbReference type="EMBL" id="VSRR010071513">
    <property type="protein sequence ID" value="MPC86461.1"/>
    <property type="molecule type" value="Genomic_DNA"/>
</dbReference>
<name>A0A5B7ILU7_PORTR</name>
<evidence type="ECO:0000313" key="1">
    <source>
        <dbReference type="EMBL" id="MPC86461.1"/>
    </source>
</evidence>
<proteinExistence type="predicted"/>
<accession>A0A5B7ILU7</accession>
<sequence length="82" mass="9013">MMCEHASDVLQIHEERCYRASMQRCNARRPCSGAETLLRGPPKKPVLQGEDSVLRGKDAASQGKASMLQAKDLMLEDKGAVL</sequence>
<gene>
    <name evidence="1" type="ORF">E2C01_081290</name>
</gene>